<sequence length="166" mass="18700">MRSNRMLLLFWQAQVKAQLSLTLRGWLRSKTFQLTEISLAEGPMEKKFQRLHSYIRSIYIRCSSLHSAVMSASLLDGDWDLNRGRLCLLDDHCHRRLACALFALNNTERQKDSKSLLCGQLESSASGSYPSLSTAPAISLRSSSVKPLDDYHCHSDCCGEPAYCVL</sequence>
<accession>A0A0V1LH65</accession>
<feature type="signal peptide" evidence="1">
    <location>
        <begin position="1"/>
        <end position="17"/>
    </location>
</feature>
<evidence type="ECO:0000313" key="3">
    <source>
        <dbReference type="Proteomes" id="UP000054721"/>
    </source>
</evidence>
<dbReference type="AlphaFoldDB" id="A0A0V1LH65"/>
<organism evidence="2 3">
    <name type="scientific">Trichinella nativa</name>
    <dbReference type="NCBI Taxonomy" id="6335"/>
    <lineage>
        <taxon>Eukaryota</taxon>
        <taxon>Metazoa</taxon>
        <taxon>Ecdysozoa</taxon>
        <taxon>Nematoda</taxon>
        <taxon>Enoplea</taxon>
        <taxon>Dorylaimia</taxon>
        <taxon>Trichinellida</taxon>
        <taxon>Trichinellidae</taxon>
        <taxon>Trichinella</taxon>
    </lineage>
</organism>
<protein>
    <submittedName>
        <fullName evidence="2">Uncharacterized protein</fullName>
    </submittedName>
</protein>
<feature type="chain" id="PRO_5006881808" evidence="1">
    <location>
        <begin position="18"/>
        <end position="166"/>
    </location>
</feature>
<proteinExistence type="predicted"/>
<dbReference type="EMBL" id="JYDW01000051">
    <property type="protein sequence ID" value="KRZ58845.1"/>
    <property type="molecule type" value="Genomic_DNA"/>
</dbReference>
<evidence type="ECO:0000313" key="2">
    <source>
        <dbReference type="EMBL" id="KRZ58845.1"/>
    </source>
</evidence>
<gene>
    <name evidence="2" type="ORF">T02_5094</name>
</gene>
<name>A0A0V1LH65_9BILA</name>
<comment type="caution">
    <text evidence="2">The sequence shown here is derived from an EMBL/GenBank/DDBJ whole genome shotgun (WGS) entry which is preliminary data.</text>
</comment>
<evidence type="ECO:0000256" key="1">
    <source>
        <dbReference type="SAM" id="SignalP"/>
    </source>
</evidence>
<keyword evidence="3" id="KW-1185">Reference proteome</keyword>
<reference evidence="2 3" key="1">
    <citation type="submission" date="2015-05" db="EMBL/GenBank/DDBJ databases">
        <title>Evolution of Trichinella species and genotypes.</title>
        <authorList>
            <person name="Korhonen P.K."/>
            <person name="Edoardo P."/>
            <person name="Giuseppe L.R."/>
            <person name="Gasser R.B."/>
        </authorList>
    </citation>
    <scope>NUCLEOTIDE SEQUENCE [LARGE SCALE GENOMIC DNA]</scope>
    <source>
        <strain evidence="2">ISS10</strain>
    </source>
</reference>
<dbReference type="Proteomes" id="UP000054721">
    <property type="component" value="Unassembled WGS sequence"/>
</dbReference>
<dbReference type="OrthoDB" id="10466548at2759"/>
<keyword evidence="1" id="KW-0732">Signal</keyword>